<dbReference type="KEGG" id="rhoz:GXP67_20940"/>
<dbReference type="GO" id="GO:0016020">
    <property type="term" value="C:membrane"/>
    <property type="evidence" value="ECO:0007669"/>
    <property type="project" value="InterPro"/>
</dbReference>
<dbReference type="PANTHER" id="PTHR34220">
    <property type="entry name" value="SENSOR HISTIDINE KINASE YPDA"/>
    <property type="match status" value="1"/>
</dbReference>
<dbReference type="InterPro" id="IPR036890">
    <property type="entry name" value="HATPase_C_sf"/>
</dbReference>
<dbReference type="InterPro" id="IPR050640">
    <property type="entry name" value="Bact_2-comp_sensor_kinase"/>
</dbReference>
<evidence type="ECO:0000259" key="2">
    <source>
        <dbReference type="Pfam" id="PF06580"/>
    </source>
</evidence>
<dbReference type="InterPro" id="IPR010559">
    <property type="entry name" value="Sig_transdc_His_kin_internal"/>
</dbReference>
<feature type="domain" description="Signal transduction histidine kinase internal region" evidence="2">
    <location>
        <begin position="166"/>
        <end position="246"/>
    </location>
</feature>
<feature type="transmembrane region" description="Helical" evidence="1">
    <location>
        <begin position="18"/>
        <end position="38"/>
    </location>
</feature>
<gene>
    <name evidence="3" type="ORF">GXP67_20940</name>
</gene>
<evidence type="ECO:0000313" key="4">
    <source>
        <dbReference type="Proteomes" id="UP000480178"/>
    </source>
</evidence>
<keyword evidence="1" id="KW-0472">Membrane</keyword>
<dbReference type="PANTHER" id="PTHR34220:SF7">
    <property type="entry name" value="SENSOR HISTIDINE KINASE YPDA"/>
    <property type="match status" value="1"/>
</dbReference>
<accession>A0A6C0GLR8</accession>
<feature type="transmembrane region" description="Helical" evidence="1">
    <location>
        <begin position="89"/>
        <end position="106"/>
    </location>
</feature>
<dbReference type="AlphaFoldDB" id="A0A6C0GLR8"/>
<dbReference type="Proteomes" id="UP000480178">
    <property type="component" value="Chromosome"/>
</dbReference>
<evidence type="ECO:0000256" key="1">
    <source>
        <dbReference type="SAM" id="Phobius"/>
    </source>
</evidence>
<dbReference type="Gene3D" id="3.30.565.10">
    <property type="entry name" value="Histidine kinase-like ATPase, C-terminal domain"/>
    <property type="match status" value="1"/>
</dbReference>
<keyword evidence="1" id="KW-0812">Transmembrane</keyword>
<sequence length="353" mass="41350">MDIFSAIAVFIKREWKRLLIIPLLYTPVYILFMFLSYMQGMAYMEPIYGKPNEWFPRGVQNVIEITIIYYVLIFHIMLPYLRTKKVRRFFVQLTGFLLLVFAYEYFYNFVLISPTVRAGTPLSTFLVWHIGVDILILCISAAAAPLIEWSAKSKRQEILEKQKLDAELAAIKYQINPHFLFNSLSFIYSRTITLDEEVAHAVLLLSDIMRYALNRDEDVQGKVDLLREVTHMKNVIEINQLRYDHSLHINYQENLTHTHTRIPPLVLITLVENAFKHGDLSDPENPLVIQMETDATRLRFYSCNKKKKGNKELSNGIGLSNIRQRLELVYGIKHSFEIKEDDKYYMTNLVINL</sequence>
<dbReference type="Pfam" id="PF06580">
    <property type="entry name" value="His_kinase"/>
    <property type="match status" value="1"/>
</dbReference>
<proteinExistence type="predicted"/>
<feature type="transmembrane region" description="Helical" evidence="1">
    <location>
        <begin position="58"/>
        <end position="77"/>
    </location>
</feature>
<name>A0A6C0GLR8_9BACT</name>
<reference evidence="3 4" key="1">
    <citation type="submission" date="2020-01" db="EMBL/GenBank/DDBJ databases">
        <authorList>
            <person name="Kim M.K."/>
        </authorList>
    </citation>
    <scope>NUCLEOTIDE SEQUENCE [LARGE SCALE GENOMIC DNA]</scope>
    <source>
        <strain evidence="3 4">172606-1</strain>
    </source>
</reference>
<dbReference type="GO" id="GO:0000155">
    <property type="term" value="F:phosphorelay sensor kinase activity"/>
    <property type="evidence" value="ECO:0007669"/>
    <property type="project" value="InterPro"/>
</dbReference>
<keyword evidence="4" id="KW-1185">Reference proteome</keyword>
<dbReference type="EMBL" id="CP048222">
    <property type="protein sequence ID" value="QHT68939.1"/>
    <property type="molecule type" value="Genomic_DNA"/>
</dbReference>
<evidence type="ECO:0000313" key="3">
    <source>
        <dbReference type="EMBL" id="QHT68939.1"/>
    </source>
</evidence>
<dbReference type="RefSeq" id="WP_162444936.1">
    <property type="nucleotide sequence ID" value="NZ_CP048222.1"/>
</dbReference>
<keyword evidence="1" id="KW-1133">Transmembrane helix</keyword>
<feature type="transmembrane region" description="Helical" evidence="1">
    <location>
        <begin position="126"/>
        <end position="147"/>
    </location>
</feature>
<organism evidence="3 4">
    <name type="scientific">Rhodocytophaga rosea</name>
    <dbReference type="NCBI Taxonomy" id="2704465"/>
    <lineage>
        <taxon>Bacteria</taxon>
        <taxon>Pseudomonadati</taxon>
        <taxon>Bacteroidota</taxon>
        <taxon>Cytophagia</taxon>
        <taxon>Cytophagales</taxon>
        <taxon>Rhodocytophagaceae</taxon>
        <taxon>Rhodocytophaga</taxon>
    </lineage>
</organism>
<protein>
    <recommendedName>
        <fullName evidence="2">Signal transduction histidine kinase internal region domain-containing protein</fullName>
    </recommendedName>
</protein>